<organism evidence="3 4">
    <name type="scientific">Rheinheimera aquimaris</name>
    <dbReference type="NCBI Taxonomy" id="412437"/>
    <lineage>
        <taxon>Bacteria</taxon>
        <taxon>Pseudomonadati</taxon>
        <taxon>Pseudomonadota</taxon>
        <taxon>Gammaproteobacteria</taxon>
        <taxon>Chromatiales</taxon>
        <taxon>Chromatiaceae</taxon>
        <taxon>Rheinheimera</taxon>
    </lineage>
</organism>
<dbReference type="PROSITE" id="PS50937">
    <property type="entry name" value="HTH_MERR_2"/>
    <property type="match status" value="1"/>
</dbReference>
<dbReference type="EMBL" id="BAAAEO010000002">
    <property type="protein sequence ID" value="GAA0550585.1"/>
    <property type="molecule type" value="Genomic_DNA"/>
</dbReference>
<keyword evidence="1" id="KW-0238">DNA-binding</keyword>
<name>A0ABN1DSQ2_9GAMM</name>
<dbReference type="InterPro" id="IPR000551">
    <property type="entry name" value="MerR-type_HTH_dom"/>
</dbReference>
<comment type="caution">
    <text evidence="3">The sequence shown here is derived from an EMBL/GenBank/DDBJ whole genome shotgun (WGS) entry which is preliminary data.</text>
</comment>
<dbReference type="PRINTS" id="PR00040">
    <property type="entry name" value="HTHMERR"/>
</dbReference>
<dbReference type="PANTHER" id="PTHR30204">
    <property type="entry name" value="REDOX-CYCLING DRUG-SENSING TRANSCRIPTIONAL ACTIVATOR SOXR"/>
    <property type="match status" value="1"/>
</dbReference>
<dbReference type="InterPro" id="IPR009061">
    <property type="entry name" value="DNA-bd_dom_put_sf"/>
</dbReference>
<dbReference type="Proteomes" id="UP001501169">
    <property type="component" value="Unassembled WGS sequence"/>
</dbReference>
<gene>
    <name evidence="3" type="ORF">GCM10009098_17880</name>
</gene>
<evidence type="ECO:0000259" key="2">
    <source>
        <dbReference type="PROSITE" id="PS50937"/>
    </source>
</evidence>
<dbReference type="Gene3D" id="1.10.1660.10">
    <property type="match status" value="1"/>
</dbReference>
<sequence length="146" mass="16431">MGAIDISKLSKKSGLPASTIRFYEEKNLIKSIGRNGLKRTFDTYVLEQLEFIALGQRAGFSLDEIQSMLTTKGRFEVNRESLTARAQEIAQRVKQLVAIQRCLEHAAKCTAERHSECPKFQKLLRIAGKDQARKHKTVTTAAAKRP</sequence>
<dbReference type="Pfam" id="PF13411">
    <property type="entry name" value="MerR_1"/>
    <property type="match status" value="1"/>
</dbReference>
<dbReference type="SUPFAM" id="SSF46955">
    <property type="entry name" value="Putative DNA-binding domain"/>
    <property type="match status" value="1"/>
</dbReference>
<protein>
    <submittedName>
        <fullName evidence="3">Helix-turn-helix domain-containing protein</fullName>
    </submittedName>
</protein>
<dbReference type="InterPro" id="IPR047057">
    <property type="entry name" value="MerR_fam"/>
</dbReference>
<evidence type="ECO:0000313" key="3">
    <source>
        <dbReference type="EMBL" id="GAA0550585.1"/>
    </source>
</evidence>
<dbReference type="PANTHER" id="PTHR30204:SF97">
    <property type="entry name" value="MERR FAMILY REGULATORY PROTEIN"/>
    <property type="match status" value="1"/>
</dbReference>
<reference evidence="3 4" key="1">
    <citation type="journal article" date="2019" name="Int. J. Syst. Evol. Microbiol.">
        <title>The Global Catalogue of Microorganisms (GCM) 10K type strain sequencing project: providing services to taxonomists for standard genome sequencing and annotation.</title>
        <authorList>
            <consortium name="The Broad Institute Genomics Platform"/>
            <consortium name="The Broad Institute Genome Sequencing Center for Infectious Disease"/>
            <person name="Wu L."/>
            <person name="Ma J."/>
        </authorList>
    </citation>
    <scope>NUCLEOTIDE SEQUENCE [LARGE SCALE GENOMIC DNA]</scope>
    <source>
        <strain evidence="3 4">JCM 14331</strain>
    </source>
</reference>
<evidence type="ECO:0000313" key="4">
    <source>
        <dbReference type="Proteomes" id="UP001501169"/>
    </source>
</evidence>
<dbReference type="CDD" id="cd04781">
    <property type="entry name" value="HTH_MerR-like_sg6"/>
    <property type="match status" value="1"/>
</dbReference>
<evidence type="ECO:0000256" key="1">
    <source>
        <dbReference type="ARBA" id="ARBA00023125"/>
    </source>
</evidence>
<accession>A0ABN1DSQ2</accession>
<keyword evidence="4" id="KW-1185">Reference proteome</keyword>
<feature type="domain" description="HTH merR-type" evidence="2">
    <location>
        <begin position="3"/>
        <end position="71"/>
    </location>
</feature>
<dbReference type="SMART" id="SM00422">
    <property type="entry name" value="HTH_MERR"/>
    <property type="match status" value="1"/>
</dbReference>
<proteinExistence type="predicted"/>